<sequence length="81" mass="9210">METWTRAATLNDPREPYDVTSRACAKGHVTEDALKVPKKKKRSQQREWRSVLGTGHRCWVQDISVGYRTSVLGTGHVTKQD</sequence>
<gene>
    <name evidence="1" type="ORF">BaRGS_00025312</name>
</gene>
<protein>
    <submittedName>
        <fullName evidence="1">Uncharacterized protein</fullName>
    </submittedName>
</protein>
<evidence type="ECO:0000313" key="2">
    <source>
        <dbReference type="Proteomes" id="UP001519460"/>
    </source>
</evidence>
<comment type="caution">
    <text evidence="1">The sequence shown here is derived from an EMBL/GenBank/DDBJ whole genome shotgun (WGS) entry which is preliminary data.</text>
</comment>
<reference evidence="1 2" key="1">
    <citation type="journal article" date="2023" name="Sci. Data">
        <title>Genome assembly of the Korean intertidal mud-creeper Batillaria attramentaria.</title>
        <authorList>
            <person name="Patra A.K."/>
            <person name="Ho P.T."/>
            <person name="Jun S."/>
            <person name="Lee S.J."/>
            <person name="Kim Y."/>
            <person name="Won Y.J."/>
        </authorList>
    </citation>
    <scope>NUCLEOTIDE SEQUENCE [LARGE SCALE GENOMIC DNA]</scope>
    <source>
        <strain evidence="1">Wonlab-2016</strain>
    </source>
</reference>
<organism evidence="1 2">
    <name type="scientific">Batillaria attramentaria</name>
    <dbReference type="NCBI Taxonomy" id="370345"/>
    <lineage>
        <taxon>Eukaryota</taxon>
        <taxon>Metazoa</taxon>
        <taxon>Spiralia</taxon>
        <taxon>Lophotrochozoa</taxon>
        <taxon>Mollusca</taxon>
        <taxon>Gastropoda</taxon>
        <taxon>Caenogastropoda</taxon>
        <taxon>Sorbeoconcha</taxon>
        <taxon>Cerithioidea</taxon>
        <taxon>Batillariidae</taxon>
        <taxon>Batillaria</taxon>
    </lineage>
</organism>
<accession>A0ABD0K8G2</accession>
<dbReference type="AlphaFoldDB" id="A0ABD0K8G2"/>
<dbReference type="Proteomes" id="UP001519460">
    <property type="component" value="Unassembled WGS sequence"/>
</dbReference>
<dbReference type="EMBL" id="JACVVK020000227">
    <property type="protein sequence ID" value="KAK7483372.1"/>
    <property type="molecule type" value="Genomic_DNA"/>
</dbReference>
<proteinExistence type="predicted"/>
<evidence type="ECO:0000313" key="1">
    <source>
        <dbReference type="EMBL" id="KAK7483372.1"/>
    </source>
</evidence>
<name>A0ABD0K8G2_9CAEN</name>
<keyword evidence="2" id="KW-1185">Reference proteome</keyword>